<protein>
    <recommendedName>
        <fullName evidence="2">DUF418 domain-containing protein</fullName>
    </recommendedName>
</protein>
<feature type="transmembrane region" description="Helical" evidence="1">
    <location>
        <begin position="146"/>
        <end position="170"/>
    </location>
</feature>
<feature type="domain" description="DUF418" evidence="2">
    <location>
        <begin position="239"/>
        <end position="393"/>
    </location>
</feature>
<evidence type="ECO:0000256" key="1">
    <source>
        <dbReference type="SAM" id="Phobius"/>
    </source>
</evidence>
<dbReference type="PANTHER" id="PTHR30590">
    <property type="entry name" value="INNER MEMBRANE PROTEIN"/>
    <property type="match status" value="1"/>
</dbReference>
<dbReference type="InterPro" id="IPR007349">
    <property type="entry name" value="DUF418"/>
</dbReference>
<proteinExistence type="predicted"/>
<evidence type="ECO:0000313" key="4">
    <source>
        <dbReference type="Proteomes" id="UP000071641"/>
    </source>
</evidence>
<dbReference type="RefSeq" id="WP_062661972.1">
    <property type="nucleotide sequence ID" value="NZ_FIZX01000001.1"/>
</dbReference>
<feature type="transmembrane region" description="Helical" evidence="1">
    <location>
        <begin position="217"/>
        <end position="239"/>
    </location>
</feature>
<feature type="transmembrane region" description="Helical" evidence="1">
    <location>
        <begin position="283"/>
        <end position="305"/>
    </location>
</feature>
<feature type="transmembrane region" description="Helical" evidence="1">
    <location>
        <begin position="251"/>
        <end position="271"/>
    </location>
</feature>
<evidence type="ECO:0000313" key="3">
    <source>
        <dbReference type="EMBL" id="CZF79245.1"/>
    </source>
</evidence>
<reference evidence="4" key="1">
    <citation type="submission" date="2016-02" db="EMBL/GenBank/DDBJ databases">
        <authorList>
            <person name="Rodrigo-Torres Lidia"/>
            <person name="Arahal R.David."/>
        </authorList>
    </citation>
    <scope>NUCLEOTIDE SEQUENCE [LARGE SCALE GENOMIC DNA]</scope>
    <source>
        <strain evidence="4">CECT 9029</strain>
    </source>
</reference>
<dbReference type="EMBL" id="FIZX01000001">
    <property type="protein sequence ID" value="CZF79245.1"/>
    <property type="molecule type" value="Genomic_DNA"/>
</dbReference>
<feature type="transmembrane region" description="Helical" evidence="1">
    <location>
        <begin position="63"/>
        <end position="84"/>
    </location>
</feature>
<dbReference type="PANTHER" id="PTHR30590:SF2">
    <property type="entry name" value="INNER MEMBRANE PROTEIN"/>
    <property type="match status" value="1"/>
</dbReference>
<feature type="transmembrane region" description="Helical" evidence="1">
    <location>
        <begin position="20"/>
        <end position="42"/>
    </location>
</feature>
<feature type="transmembrane region" description="Helical" evidence="1">
    <location>
        <begin position="104"/>
        <end position="134"/>
    </location>
</feature>
<keyword evidence="1" id="KW-1133">Transmembrane helix</keyword>
<dbReference type="Pfam" id="PF04235">
    <property type="entry name" value="DUF418"/>
    <property type="match status" value="1"/>
</dbReference>
<feature type="transmembrane region" description="Helical" evidence="1">
    <location>
        <begin position="326"/>
        <end position="344"/>
    </location>
</feature>
<evidence type="ECO:0000259" key="2">
    <source>
        <dbReference type="Pfam" id="PF04235"/>
    </source>
</evidence>
<dbReference type="OrthoDB" id="9807744at2"/>
<feature type="transmembrane region" description="Helical" evidence="1">
    <location>
        <begin position="356"/>
        <end position="375"/>
    </location>
</feature>
<organism evidence="3 4">
    <name type="scientific">Grimontia celer</name>
    <dbReference type="NCBI Taxonomy" id="1796497"/>
    <lineage>
        <taxon>Bacteria</taxon>
        <taxon>Pseudomonadati</taxon>
        <taxon>Pseudomonadota</taxon>
        <taxon>Gammaproteobacteria</taxon>
        <taxon>Vibrionales</taxon>
        <taxon>Vibrionaceae</taxon>
        <taxon>Grimontia</taxon>
    </lineage>
</organism>
<name>A0A128EYD6_9GAMM</name>
<keyword evidence="1" id="KW-0472">Membrane</keyword>
<gene>
    <name evidence="3" type="ORF">GCE9029_01352</name>
</gene>
<keyword evidence="4" id="KW-1185">Reference proteome</keyword>
<keyword evidence="1" id="KW-0812">Transmembrane</keyword>
<dbReference type="AlphaFoldDB" id="A0A128EYD6"/>
<dbReference type="Proteomes" id="UP000071641">
    <property type="component" value="Unassembled WGS sequence"/>
</dbReference>
<sequence>MTTAPPNPAERILSLDVIRGIAILGILFMNIFAQQALPALALHAPDWQGTATDMDMAVYTFQAIFLDGRFMSLFSLLFGVGLVIQTESWQRKQQSAGKWISRRLFWLAVIGLLHAAFIWPGDVLFVYAVTGLVLFRAANWRARTQLILGVFFFSLAALLFLALSAAIAFAPPEETPPPIMGTYLPVSPSKAAELIQTTTGNYFFEQIPLRLEMYFRVYISGLPVLMFHVGGLMLIGMGLYKTGFFNSSKRLIVWCVVGALTAFASAFLVNFRGEIGFNEELGLALQLLNMSMSPLLSLCYAKLLIWLVERRSDIVQPFAACGRMAFTLYLSQSFIAVAIFHWLLPDLYGTLNRAPLIGIVVIMSVVQVLFANYWLKHHRMGPLEKIWRRLALGKKMTLGMSQAKV</sequence>
<accession>A0A128EYD6</accession>
<dbReference type="InterPro" id="IPR052529">
    <property type="entry name" value="Bact_Transport_Assoc"/>
</dbReference>